<dbReference type="KEGG" id="sper:EW093_00080"/>
<sequence>MKREETIKLATYIINAINNKKMIPSNLFKSISSIISNDPGPTYKIFLEIWKNSNKGDNRSIDYPLLLSRGFNNDITTEEQLSTYLPEEKILINKDIFRNNLKGIDLLNIDNLEQKRLIDVLNRESIGLSNNDVLLYYNLLKINQITKSESSTTTNSERDYATELLKLTTKNFNLIPTNVKKINGGKEIDESEIIKYLNDSINKKKLNPQVLAICLGYKNSKFINFFIDFLTFVSKQRGEDPQDVFCYAGLYILLNGANQSQLSNLNIISNVEAFINDRIGRVRSIYYVTILFVHTYNLVLAAQVYEISNKFNSISLDQRLKLEKLYSSDTRRKMLVTNAFNIASRKISAYKNESIEVLNTYKKFKGVKLDIITAKDLFEYNYSK</sequence>
<gene>
    <name evidence="1" type="ORF">EW093_00080</name>
</gene>
<accession>A0A5C1Q520</accession>
<reference evidence="1 2" key="1">
    <citation type="submission" date="2019-02" db="EMBL/GenBank/DDBJ databases">
        <authorList>
            <person name="Fomenkov A."/>
            <person name="Dubinina G."/>
            <person name="Grabovich M."/>
            <person name="Vincze T."/>
            <person name="Roberts R.J."/>
        </authorList>
    </citation>
    <scope>NUCLEOTIDE SEQUENCE [LARGE SCALE GENOMIC DNA]</scope>
    <source>
        <strain evidence="1 2">P</strain>
    </source>
</reference>
<dbReference type="Proteomes" id="UP000323824">
    <property type="component" value="Chromosome"/>
</dbReference>
<evidence type="ECO:0000313" key="1">
    <source>
        <dbReference type="EMBL" id="QEN03163.1"/>
    </source>
</evidence>
<protein>
    <submittedName>
        <fullName evidence="1">Uncharacterized protein</fullName>
    </submittedName>
</protein>
<organism evidence="1 2">
    <name type="scientific">Thiospirochaeta perfilievii</name>
    <dbReference type="NCBI Taxonomy" id="252967"/>
    <lineage>
        <taxon>Bacteria</taxon>
        <taxon>Pseudomonadati</taxon>
        <taxon>Spirochaetota</taxon>
        <taxon>Spirochaetia</taxon>
        <taxon>Spirochaetales</taxon>
        <taxon>Spirochaetaceae</taxon>
        <taxon>Thiospirochaeta</taxon>
    </lineage>
</organism>
<name>A0A5C1Q520_9SPIO</name>
<proteinExistence type="predicted"/>
<reference evidence="1 2" key="2">
    <citation type="submission" date="2019-09" db="EMBL/GenBank/DDBJ databases">
        <title>Complete Genome Sequence and Methylome Analysis of free living Spirochaetas.</title>
        <authorList>
            <person name="Leshcheva N."/>
            <person name="Mikheeva N."/>
        </authorList>
    </citation>
    <scope>NUCLEOTIDE SEQUENCE [LARGE SCALE GENOMIC DNA]</scope>
    <source>
        <strain evidence="1 2">P</strain>
    </source>
</reference>
<evidence type="ECO:0000313" key="2">
    <source>
        <dbReference type="Proteomes" id="UP000323824"/>
    </source>
</evidence>
<dbReference type="RefSeq" id="WP_149566423.1">
    <property type="nucleotide sequence ID" value="NZ_CP035807.1"/>
</dbReference>
<dbReference type="AlphaFoldDB" id="A0A5C1Q520"/>
<dbReference type="EMBL" id="CP035807">
    <property type="protein sequence ID" value="QEN03163.1"/>
    <property type="molecule type" value="Genomic_DNA"/>
</dbReference>
<keyword evidence="2" id="KW-1185">Reference proteome</keyword>